<dbReference type="UniPathway" id="UPA00060">
    <property type="reaction ID" value="UER00138"/>
</dbReference>
<keyword evidence="4" id="KW-0547">Nucleotide-binding</keyword>
<dbReference type="GO" id="GO:0005524">
    <property type="term" value="F:ATP binding"/>
    <property type="evidence" value="ECO:0007669"/>
    <property type="project" value="UniProtKB-KW"/>
</dbReference>
<protein>
    <recommendedName>
        <fullName evidence="13">Thiamine-phosphate synthase</fullName>
        <shortName evidence="13">TP synthase</shortName>
        <shortName evidence="13">TPS</shortName>
        <ecNumber evidence="13">2.5.1.3</ecNumber>
    </recommendedName>
    <alternativeName>
        <fullName evidence="13">Thiamine-phosphate pyrophosphorylase</fullName>
        <shortName evidence="13">TMP pyrophosphorylase</shortName>
        <shortName evidence="13">TMP-PPase</shortName>
    </alternativeName>
</protein>
<evidence type="ECO:0000256" key="11">
    <source>
        <dbReference type="ARBA" id="ARBA00047851"/>
    </source>
</evidence>
<dbReference type="GO" id="GO:0004789">
    <property type="term" value="F:thiamine-phosphate diphosphorylase activity"/>
    <property type="evidence" value="ECO:0007669"/>
    <property type="project" value="UniProtKB-UniRule"/>
</dbReference>
<feature type="binding site" evidence="13">
    <location>
        <position position="457"/>
    </location>
    <ligand>
        <name>2-[(2R,5Z)-2-carboxy-4-methylthiazol-5(2H)-ylidene]ethyl phosphate</name>
        <dbReference type="ChEBI" id="CHEBI:62899"/>
    </ligand>
</feature>
<feature type="domain" description="Pyridoxamine kinase/Phosphomethylpyrimidine kinase" evidence="15">
    <location>
        <begin position="17"/>
        <end position="249"/>
    </location>
</feature>
<keyword evidence="9" id="KW-0511">Multifunctional enzyme</keyword>
<feature type="binding site" evidence="13">
    <location>
        <position position="353"/>
    </location>
    <ligand>
        <name>Mg(2+)</name>
        <dbReference type="ChEBI" id="CHEBI:18420"/>
    </ligand>
</feature>
<feature type="binding site" evidence="13">
    <location>
        <position position="393"/>
    </location>
    <ligand>
        <name>4-amino-2-methyl-5-(diphosphooxymethyl)pyrimidine</name>
        <dbReference type="ChEBI" id="CHEBI:57841"/>
    </ligand>
</feature>
<dbReference type="InterPro" id="IPR034291">
    <property type="entry name" value="TMP_synthase"/>
</dbReference>
<feature type="binding site" evidence="13">
    <location>
        <begin position="319"/>
        <end position="323"/>
    </location>
    <ligand>
        <name>4-amino-2-methyl-5-(diphosphooxymethyl)pyrimidine</name>
        <dbReference type="ChEBI" id="CHEBI:57841"/>
    </ligand>
</feature>
<evidence type="ECO:0000256" key="12">
    <source>
        <dbReference type="ARBA" id="ARBA00047883"/>
    </source>
</evidence>
<dbReference type="InterPro" id="IPR004399">
    <property type="entry name" value="HMP/HMP-P_kinase_dom"/>
</dbReference>
<comment type="catalytic activity">
    <reaction evidence="10 13">
        <text>4-methyl-5-(2-phosphooxyethyl)-thiazole + 4-amino-2-methyl-5-(diphosphooxymethyl)pyrimidine + H(+) = thiamine phosphate + diphosphate</text>
        <dbReference type="Rhea" id="RHEA:22328"/>
        <dbReference type="ChEBI" id="CHEBI:15378"/>
        <dbReference type="ChEBI" id="CHEBI:33019"/>
        <dbReference type="ChEBI" id="CHEBI:37575"/>
        <dbReference type="ChEBI" id="CHEBI:57841"/>
        <dbReference type="ChEBI" id="CHEBI:58296"/>
        <dbReference type="EC" id="2.5.1.3"/>
    </reaction>
</comment>
<dbReference type="PANTHER" id="PTHR20858">
    <property type="entry name" value="PHOSPHOMETHYLPYRIMIDINE KINASE"/>
    <property type="match status" value="1"/>
</dbReference>
<dbReference type="SUPFAM" id="SSF53613">
    <property type="entry name" value="Ribokinase-like"/>
    <property type="match status" value="1"/>
</dbReference>
<dbReference type="GO" id="GO:0009228">
    <property type="term" value="P:thiamine biosynthetic process"/>
    <property type="evidence" value="ECO:0007669"/>
    <property type="project" value="UniProtKB-KW"/>
</dbReference>
<dbReference type="InterPro" id="IPR013785">
    <property type="entry name" value="Aldolase_TIM"/>
</dbReference>
<dbReference type="Gene3D" id="3.40.1190.20">
    <property type="match status" value="1"/>
</dbReference>
<feature type="binding site" evidence="13">
    <location>
        <position position="422"/>
    </location>
    <ligand>
        <name>4-amino-2-methyl-5-(diphosphooxymethyl)pyrimidine</name>
        <dbReference type="ChEBI" id="CHEBI:57841"/>
    </ligand>
</feature>
<evidence type="ECO:0000259" key="14">
    <source>
        <dbReference type="Pfam" id="PF02581"/>
    </source>
</evidence>
<dbReference type="OrthoDB" id="9810880at2"/>
<dbReference type="GO" id="GO:0009229">
    <property type="term" value="P:thiamine diphosphate biosynthetic process"/>
    <property type="evidence" value="ECO:0007669"/>
    <property type="project" value="UniProtKB-UniRule"/>
</dbReference>
<evidence type="ECO:0000256" key="4">
    <source>
        <dbReference type="ARBA" id="ARBA00022741"/>
    </source>
</evidence>
<feature type="binding site" evidence="13">
    <location>
        <begin position="477"/>
        <end position="478"/>
    </location>
    <ligand>
        <name>2-[(2R,5Z)-2-carboxy-4-methylthiazol-5(2H)-ylidene]ethyl phosphate</name>
        <dbReference type="ChEBI" id="CHEBI:62899"/>
    </ligand>
</feature>
<dbReference type="InterPro" id="IPR036206">
    <property type="entry name" value="ThiamineP_synth_sf"/>
</dbReference>
<evidence type="ECO:0000256" key="7">
    <source>
        <dbReference type="ARBA" id="ARBA00022842"/>
    </source>
</evidence>
<evidence type="ECO:0000313" key="16">
    <source>
        <dbReference type="EMBL" id="QCU90757.1"/>
    </source>
</evidence>
<evidence type="ECO:0000256" key="2">
    <source>
        <dbReference type="ARBA" id="ARBA00022679"/>
    </source>
</evidence>
<evidence type="ECO:0000256" key="3">
    <source>
        <dbReference type="ARBA" id="ARBA00022723"/>
    </source>
</evidence>
<gene>
    <name evidence="13 16" type="primary">thiE</name>
    <name evidence="16" type="ORF">FE785_09015</name>
</gene>
<dbReference type="AlphaFoldDB" id="A0A4P9K8V7"/>
<dbReference type="CDD" id="cd00564">
    <property type="entry name" value="TMP_TenI"/>
    <property type="match status" value="1"/>
</dbReference>
<dbReference type="GO" id="GO:0000287">
    <property type="term" value="F:magnesium ion binding"/>
    <property type="evidence" value="ECO:0007669"/>
    <property type="project" value="UniProtKB-UniRule"/>
</dbReference>
<evidence type="ECO:0000256" key="1">
    <source>
        <dbReference type="ARBA" id="ARBA00005165"/>
    </source>
</evidence>
<dbReference type="Proteomes" id="UP000304864">
    <property type="component" value="Chromosome"/>
</dbReference>
<comment type="function">
    <text evidence="13">Condenses 4-methyl-5-(beta-hydroxyethyl)thiazole monophosphate (THZ-P) and 2-methyl-4-amino-5-hydroxymethyl pyrimidine pyrophosphate (HMP-PP) to form thiamine monophosphate (TMP).</text>
</comment>
<dbReference type="InterPro" id="IPR022998">
    <property type="entry name" value="ThiamineP_synth_TenI"/>
</dbReference>
<comment type="catalytic activity">
    <reaction evidence="11 13">
        <text>2-(2-carboxy-4-methylthiazol-5-yl)ethyl phosphate + 4-amino-2-methyl-5-(diphosphooxymethyl)pyrimidine + 2 H(+) = thiamine phosphate + CO2 + diphosphate</text>
        <dbReference type="Rhea" id="RHEA:47848"/>
        <dbReference type="ChEBI" id="CHEBI:15378"/>
        <dbReference type="ChEBI" id="CHEBI:16526"/>
        <dbReference type="ChEBI" id="CHEBI:33019"/>
        <dbReference type="ChEBI" id="CHEBI:37575"/>
        <dbReference type="ChEBI" id="CHEBI:57841"/>
        <dbReference type="ChEBI" id="CHEBI:62890"/>
        <dbReference type="EC" id="2.5.1.3"/>
    </reaction>
</comment>
<keyword evidence="17" id="KW-1185">Reference proteome</keyword>
<evidence type="ECO:0000259" key="15">
    <source>
        <dbReference type="Pfam" id="PF08543"/>
    </source>
</evidence>
<comment type="pathway">
    <text evidence="1 13">Cofactor biosynthesis; thiamine diphosphate biosynthesis; thiamine phosphate from 4-amino-2-methyl-5-diphosphomethylpyrimidine and 4-methyl-5-(2-phosphoethyl)-thiazole: step 1/1.</text>
</comment>
<evidence type="ECO:0000256" key="13">
    <source>
        <dbReference type="HAMAP-Rule" id="MF_00097"/>
    </source>
</evidence>
<dbReference type="InterPro" id="IPR013749">
    <property type="entry name" value="PM/HMP-P_kinase-1"/>
</dbReference>
<dbReference type="Gene3D" id="3.20.20.70">
    <property type="entry name" value="Aldolase class I"/>
    <property type="match status" value="1"/>
</dbReference>
<dbReference type="NCBIfam" id="TIGR00693">
    <property type="entry name" value="thiE"/>
    <property type="match status" value="1"/>
</dbReference>
<dbReference type="NCBIfam" id="NF002904">
    <property type="entry name" value="PRK03512.1"/>
    <property type="match status" value="1"/>
</dbReference>
<accession>A0A4P9K8V7</accession>
<evidence type="ECO:0000256" key="10">
    <source>
        <dbReference type="ARBA" id="ARBA00047334"/>
    </source>
</evidence>
<feature type="domain" description="Thiamine phosphate synthase/TenI" evidence="14">
    <location>
        <begin position="302"/>
        <end position="480"/>
    </location>
</feature>
<dbReference type="RefSeq" id="WP_138565431.1">
    <property type="nucleotide sequence ID" value="NZ_CP040602.1"/>
</dbReference>
<dbReference type="EMBL" id="CP040602">
    <property type="protein sequence ID" value="QCU90757.1"/>
    <property type="molecule type" value="Genomic_DNA"/>
</dbReference>
<evidence type="ECO:0000256" key="8">
    <source>
        <dbReference type="ARBA" id="ARBA00022977"/>
    </source>
</evidence>
<feature type="binding site" evidence="13">
    <location>
        <position position="372"/>
    </location>
    <ligand>
        <name>Mg(2+)</name>
        <dbReference type="ChEBI" id="CHEBI:18420"/>
    </ligand>
</feature>
<dbReference type="Pfam" id="PF02581">
    <property type="entry name" value="TMP-TENI"/>
    <property type="match status" value="1"/>
</dbReference>
<dbReference type="InterPro" id="IPR029056">
    <property type="entry name" value="Ribokinase-like"/>
</dbReference>
<dbReference type="PANTHER" id="PTHR20858:SF17">
    <property type="entry name" value="HYDROXYMETHYLPYRIMIDINE_PHOSPHOMETHYLPYRIMIDINE KINASE THI20-RELATED"/>
    <property type="match status" value="1"/>
</dbReference>
<dbReference type="GO" id="GO:0008902">
    <property type="term" value="F:hydroxymethylpyrimidine kinase activity"/>
    <property type="evidence" value="ECO:0007669"/>
    <property type="project" value="TreeGrafter"/>
</dbReference>
<proteinExistence type="inferred from homology"/>
<keyword evidence="2 13" id="KW-0808">Transferase</keyword>
<dbReference type="CDD" id="cd01169">
    <property type="entry name" value="HMPP_kinase"/>
    <property type="match status" value="1"/>
</dbReference>
<comment type="catalytic activity">
    <reaction evidence="12 13">
        <text>2-[(2R,5Z)-2-carboxy-4-methylthiazol-5(2H)-ylidene]ethyl phosphate + 4-amino-2-methyl-5-(diphosphooxymethyl)pyrimidine + 2 H(+) = thiamine phosphate + CO2 + diphosphate</text>
        <dbReference type="Rhea" id="RHEA:47844"/>
        <dbReference type="ChEBI" id="CHEBI:15378"/>
        <dbReference type="ChEBI" id="CHEBI:16526"/>
        <dbReference type="ChEBI" id="CHEBI:33019"/>
        <dbReference type="ChEBI" id="CHEBI:37575"/>
        <dbReference type="ChEBI" id="CHEBI:57841"/>
        <dbReference type="ChEBI" id="CHEBI:62899"/>
        <dbReference type="EC" id="2.5.1.3"/>
    </reaction>
</comment>
<keyword evidence="5" id="KW-0418">Kinase</keyword>
<dbReference type="GO" id="GO:0008972">
    <property type="term" value="F:phosphomethylpyrimidine kinase activity"/>
    <property type="evidence" value="ECO:0007669"/>
    <property type="project" value="InterPro"/>
</dbReference>
<comment type="cofactor">
    <cofactor evidence="13">
        <name>Mg(2+)</name>
        <dbReference type="ChEBI" id="CHEBI:18420"/>
    </cofactor>
    <text evidence="13">Binds 1 Mg(2+) ion per subunit.</text>
</comment>
<keyword evidence="7 13" id="KW-0460">Magnesium</keyword>
<keyword evidence="3 13" id="KW-0479">Metal-binding</keyword>
<comment type="similarity">
    <text evidence="13">Belongs to the thiamine-phosphate synthase family.</text>
</comment>
<sequence>MNPFSPRPVLWTIAGSDCSGGAGIQADIKTAHILGMEVCSLITANTVQNSMQLFSINPVEVDTLEQQFDALLSDKTPAAIKIGMLADNRQLRWLIGRLRQFAPSNKPIIVLDPVIKASVGGDLSQEALDISLLQQLMTLVDLITPNWSEAQYLSETHQKDPERCWQSLQQFGAQALIISGGHGDDTDVVIDHCFFAEQHLQLQSTKAQTAYGHGSGCTLSTALACFLAQGYLLRDAFIHAQAFINKAFSLCPDNSDYYGSLIQPSWPVEKTFYPRVINPKAENLPAFARLEHQYLGLYPVVDSVAWLEKLMPLGIKIIQLRLKNKTTAELKQAIKQAVQLSKAYPQCQLFINDYWQLAIEYGAFGVHLGQEDLQALSRDELHKIQQSIRLGISTHGAYEFILAQQIQPSYLAIGAIFPTQTKDMTGQIQGIENLRHLMTLRDQKRDQQQLPVVAIGGISLQRAASVKQTGVDSIAVVTAITKADDFKKAVTDFQQLLTVK</sequence>
<keyword evidence="8 13" id="KW-0784">Thiamine biosynthesis</keyword>
<dbReference type="EC" id="2.5.1.3" evidence="13"/>
<keyword evidence="6" id="KW-0067">ATP-binding</keyword>
<evidence type="ECO:0000256" key="9">
    <source>
        <dbReference type="ARBA" id="ARBA00023268"/>
    </source>
</evidence>
<dbReference type="Pfam" id="PF08543">
    <property type="entry name" value="Phos_pyr_kin"/>
    <property type="match status" value="1"/>
</dbReference>
<dbReference type="HAMAP" id="MF_00097">
    <property type="entry name" value="TMP_synthase"/>
    <property type="match status" value="1"/>
</dbReference>
<feature type="binding site" evidence="13">
    <location>
        <begin position="419"/>
        <end position="421"/>
    </location>
    <ligand>
        <name>2-[(2R,5Z)-2-carboxy-4-methylthiazol-5(2H)-ylidene]ethyl phosphate</name>
        <dbReference type="ChEBI" id="CHEBI:62899"/>
    </ligand>
</feature>
<reference evidence="16 17" key="1">
    <citation type="submission" date="2019-05" db="EMBL/GenBank/DDBJ databases">
        <title>Thiomicrorhabdus sediminis sp. nov, a novel sulfur-oxidizing bacterium isolated from coastal sediment.</title>
        <authorList>
            <person name="Liu X."/>
        </authorList>
    </citation>
    <scope>NUCLEOTIDE SEQUENCE [LARGE SCALE GENOMIC DNA]</scope>
    <source>
        <strain evidence="16 17">G1</strain>
    </source>
</reference>
<dbReference type="GO" id="GO:0005829">
    <property type="term" value="C:cytosol"/>
    <property type="evidence" value="ECO:0007669"/>
    <property type="project" value="TreeGrafter"/>
</dbReference>
<name>A0A4P9K8V7_9GAMM</name>
<dbReference type="SUPFAM" id="SSF51391">
    <property type="entry name" value="Thiamin phosphate synthase"/>
    <property type="match status" value="1"/>
</dbReference>
<organism evidence="16 17">
    <name type="scientific">Thiomicrorhabdus sediminis</name>
    <dbReference type="NCBI Taxonomy" id="2580412"/>
    <lineage>
        <taxon>Bacteria</taxon>
        <taxon>Pseudomonadati</taxon>
        <taxon>Pseudomonadota</taxon>
        <taxon>Gammaproteobacteria</taxon>
        <taxon>Thiotrichales</taxon>
        <taxon>Piscirickettsiaceae</taxon>
        <taxon>Thiomicrorhabdus</taxon>
    </lineage>
</organism>
<dbReference type="FunFam" id="3.20.20.70:FF:000064">
    <property type="entry name" value="Thiamine-phosphate synthase"/>
    <property type="match status" value="1"/>
</dbReference>
<dbReference type="KEGG" id="thig:FE785_09015"/>
<evidence type="ECO:0000256" key="5">
    <source>
        <dbReference type="ARBA" id="ARBA00022777"/>
    </source>
</evidence>
<evidence type="ECO:0000313" key="17">
    <source>
        <dbReference type="Proteomes" id="UP000304864"/>
    </source>
</evidence>
<evidence type="ECO:0000256" key="6">
    <source>
        <dbReference type="ARBA" id="ARBA00022840"/>
    </source>
</evidence>
<feature type="binding site" evidence="13">
    <location>
        <position position="352"/>
    </location>
    <ligand>
        <name>4-amino-2-methyl-5-(diphosphooxymethyl)pyrimidine</name>
        <dbReference type="ChEBI" id="CHEBI:57841"/>
    </ligand>
</feature>